<evidence type="ECO:0000256" key="5">
    <source>
        <dbReference type="ARBA" id="ARBA00022825"/>
    </source>
</evidence>
<dbReference type="PRINTS" id="PR00861">
    <property type="entry name" value="ALYTICPTASE"/>
</dbReference>
<dbReference type="EMBL" id="JAVREL010000020">
    <property type="protein sequence ID" value="MDT0346408.1"/>
    <property type="molecule type" value="Genomic_DNA"/>
</dbReference>
<reference evidence="10" key="1">
    <citation type="submission" date="2023-07" db="EMBL/GenBank/DDBJ databases">
        <title>30 novel species of actinomycetes from the DSMZ collection.</title>
        <authorList>
            <person name="Nouioui I."/>
        </authorList>
    </citation>
    <scope>NUCLEOTIDE SEQUENCE [LARGE SCALE GENOMIC DNA]</scope>
    <source>
        <strain evidence="10">DSM 44938</strain>
    </source>
</reference>
<keyword evidence="7" id="KW-1015">Disulfide bond</keyword>
<evidence type="ECO:0000256" key="1">
    <source>
        <dbReference type="ARBA" id="ARBA00007664"/>
    </source>
</evidence>
<dbReference type="InterPro" id="IPR043504">
    <property type="entry name" value="Peptidase_S1_PA_chymotrypsin"/>
</dbReference>
<protein>
    <submittedName>
        <fullName evidence="9">S1 family peptidase</fullName>
    </submittedName>
</protein>
<organism evidence="9 10">
    <name type="scientific">Streptomyces litchfieldiae</name>
    <dbReference type="NCBI Taxonomy" id="3075543"/>
    <lineage>
        <taxon>Bacteria</taxon>
        <taxon>Bacillati</taxon>
        <taxon>Actinomycetota</taxon>
        <taxon>Actinomycetes</taxon>
        <taxon>Kitasatosporales</taxon>
        <taxon>Streptomycetaceae</taxon>
        <taxon>Streptomyces</taxon>
    </lineage>
</organism>
<evidence type="ECO:0000256" key="7">
    <source>
        <dbReference type="ARBA" id="ARBA00023157"/>
    </source>
</evidence>
<evidence type="ECO:0000256" key="6">
    <source>
        <dbReference type="ARBA" id="ARBA00023145"/>
    </source>
</evidence>
<dbReference type="InterPro" id="IPR001316">
    <property type="entry name" value="Pept_S1A_streptogrisin"/>
</dbReference>
<dbReference type="PIRSF" id="PIRSF001134">
    <property type="entry name" value="Streptogrisin"/>
    <property type="match status" value="1"/>
</dbReference>
<evidence type="ECO:0000313" key="10">
    <source>
        <dbReference type="Proteomes" id="UP001183246"/>
    </source>
</evidence>
<evidence type="ECO:0000313" key="9">
    <source>
        <dbReference type="EMBL" id="MDT0346408.1"/>
    </source>
</evidence>
<keyword evidence="10" id="KW-1185">Reference proteome</keyword>
<name>A0ABU2MYR0_9ACTN</name>
<keyword evidence="2" id="KW-0645">Protease</keyword>
<comment type="similarity">
    <text evidence="1">Belongs to the peptidase S1 family.</text>
</comment>
<comment type="caution">
    <text evidence="9">The sequence shown here is derived from an EMBL/GenBank/DDBJ whole genome shotgun (WGS) entry which is preliminary data.</text>
</comment>
<gene>
    <name evidence="9" type="ORF">RM590_28045</name>
</gene>
<accession>A0ABU2MYR0</accession>
<sequence>MTTQDPTSARRPARWARLIAAATGLLALTAVLVPGAAAQAAPAFTAAQLATAGEAVRAADVGGTAWAVEPASGTVRVAADETVSAGEIARIERAAGRLAGALDIERVPGRLEPFLQGGEPIYADAGWRCAAGFNVRSGTTDYFVTAGHCTEGHPNWYANASHTTLLGPTIGSSFPGNDYGLVRHANTAVPRPGTVVCNGQVIDIIGARNPAVGEILWVAAPSGCRSGGVTGLNYTVNYGGGDIVSGLGRLNTCTEPGDSGAPVFTGNYAVGIISGGSGNCASGGTTFFQPILEILNAYGVTIT</sequence>
<dbReference type="CDD" id="cd21112">
    <property type="entry name" value="alphaLP-like"/>
    <property type="match status" value="1"/>
</dbReference>
<keyword evidence="3" id="KW-0732">Signal</keyword>
<keyword evidence="4" id="KW-0378">Hydrolase</keyword>
<evidence type="ECO:0000256" key="2">
    <source>
        <dbReference type="ARBA" id="ARBA00022670"/>
    </source>
</evidence>
<proteinExistence type="inferred from homology"/>
<evidence type="ECO:0000256" key="4">
    <source>
        <dbReference type="ARBA" id="ARBA00022801"/>
    </source>
</evidence>
<dbReference type="Gene3D" id="2.40.10.10">
    <property type="entry name" value="Trypsin-like serine proteases"/>
    <property type="match status" value="2"/>
</dbReference>
<dbReference type="RefSeq" id="WP_311707534.1">
    <property type="nucleotide sequence ID" value="NZ_JAVREL010000020.1"/>
</dbReference>
<dbReference type="Pfam" id="PF02983">
    <property type="entry name" value="Pro_Al_protease"/>
    <property type="match status" value="1"/>
</dbReference>
<keyword evidence="5" id="KW-0720">Serine protease</keyword>
<dbReference type="InterPro" id="IPR009003">
    <property type="entry name" value="Peptidase_S1_PA"/>
</dbReference>
<evidence type="ECO:0000256" key="3">
    <source>
        <dbReference type="ARBA" id="ARBA00022729"/>
    </source>
</evidence>
<dbReference type="SUPFAM" id="SSF50494">
    <property type="entry name" value="Trypsin-like serine proteases"/>
    <property type="match status" value="1"/>
</dbReference>
<dbReference type="Proteomes" id="UP001183246">
    <property type="component" value="Unassembled WGS sequence"/>
</dbReference>
<dbReference type="InterPro" id="IPR004236">
    <property type="entry name" value="Pept_S1_alpha_lytic"/>
</dbReference>
<keyword evidence="6" id="KW-0865">Zymogen</keyword>
<feature type="domain" description="Peptidase S1A alpha-lytic prodomain" evidence="8">
    <location>
        <begin position="45"/>
        <end position="98"/>
    </location>
</feature>
<evidence type="ECO:0000259" key="8">
    <source>
        <dbReference type="Pfam" id="PF02983"/>
    </source>
</evidence>